<dbReference type="InterPro" id="IPR018393">
    <property type="entry name" value="NADHpl_OxRdtase_5_subgr"/>
</dbReference>
<feature type="transmembrane region" description="Helical" evidence="13">
    <location>
        <begin position="94"/>
        <end position="112"/>
    </location>
</feature>
<dbReference type="GO" id="GO:0015990">
    <property type="term" value="P:electron transport coupled proton transport"/>
    <property type="evidence" value="ECO:0007669"/>
    <property type="project" value="TreeGrafter"/>
</dbReference>
<dbReference type="Pfam" id="PF00662">
    <property type="entry name" value="Proton_antipo_N"/>
    <property type="match status" value="1"/>
</dbReference>
<dbReference type="InterPro" id="IPR001516">
    <property type="entry name" value="Proton_antipo_N"/>
</dbReference>
<dbReference type="PANTHER" id="PTHR42829">
    <property type="entry name" value="NADH-UBIQUINONE OXIDOREDUCTASE CHAIN 5"/>
    <property type="match status" value="1"/>
</dbReference>
<evidence type="ECO:0000256" key="9">
    <source>
        <dbReference type="ARBA" id="ARBA00023027"/>
    </source>
</evidence>
<sequence>MGLTWGLENIWLVPILPLLGSIINGVFGRYLSKPVIGAVACGSTGFSFFVAILAFAGLISQNPAYRVYENVLFTWIESGSFVAEAGIQLDPLSGVWLLIVTGVGFLIHVYSIGYMRHEDGYPRYFSYLNLFMFSMLLLILGNNFLLMFIGWEGVGLCSYLLIGYYYDKDSAADAGKKAFIMNRVGDFGFLLAIMWIFTVFGSIDYTTVFPSANATLEYGGFAVTGITLLLFLGAVGKSAQVPLYTWLPDAMEGPTPVSALIHAATMVTAGVYMVCRCAVLFNLAPVSMVTVAMIGAFTAVFAATMGLYQNDIKRVLAYSTVSQLGYMFLACGVGAYVAAVFHVMTHAFFKACLFLGSGSVIHGMSGEQDMRQMGGLKDKMPVTHMTFLISTLAISGIPLFAGFFSKDEILLSAFIGHTSGHLFFWFLAIMAAALTAFYMFRLYYMTFSGELRAEDKHVRDHVHESPYVMTVPLAVLAFLAVIGGFFGFPIIKGAHALNNFMAPMFNTVGAPEHPHPSLMVELVLMGLSVGVAVAGILTARYFYQTKPEAAEAMAKKEGLINKIYVTMKNKYYIDELYDALFVNPAVRISRNFLWKIFDVKIIDGFVNALACMVKEIGSTARLTQTGLIRNYALAMVAGCVFLVGFWFLAIGV</sequence>
<evidence type="ECO:0000256" key="5">
    <source>
        <dbReference type="ARBA" id="ARBA00022857"/>
    </source>
</evidence>
<dbReference type="GO" id="GO:0016020">
    <property type="term" value="C:membrane"/>
    <property type="evidence" value="ECO:0007669"/>
    <property type="project" value="UniProtKB-SubCell"/>
</dbReference>
<feature type="transmembrane region" description="Helical" evidence="13">
    <location>
        <begin position="148"/>
        <end position="166"/>
    </location>
</feature>
<evidence type="ECO:0000256" key="1">
    <source>
        <dbReference type="ARBA" id="ARBA00004141"/>
    </source>
</evidence>
<dbReference type="EMBL" id="UOGC01000086">
    <property type="protein sequence ID" value="VAX19303.1"/>
    <property type="molecule type" value="Genomic_DNA"/>
</dbReference>
<keyword evidence="17" id="KW-0830">Ubiquinone</keyword>
<gene>
    <name evidence="17" type="ORF">MNBD_NITROSPINAE01-222</name>
</gene>
<evidence type="ECO:0000256" key="8">
    <source>
        <dbReference type="ARBA" id="ARBA00022989"/>
    </source>
</evidence>
<feature type="transmembrane region" description="Helical" evidence="13">
    <location>
        <begin position="385"/>
        <end position="404"/>
    </location>
</feature>
<dbReference type="PRINTS" id="PR01434">
    <property type="entry name" value="NADHDHGNASE5"/>
</dbReference>
<dbReference type="InterPro" id="IPR002128">
    <property type="entry name" value="NADH_UbQ_OxRdtase_chlpt_su5_C"/>
</dbReference>
<evidence type="ECO:0000259" key="14">
    <source>
        <dbReference type="Pfam" id="PF00361"/>
    </source>
</evidence>
<dbReference type="GO" id="GO:0042773">
    <property type="term" value="P:ATP synthesis coupled electron transport"/>
    <property type="evidence" value="ECO:0007669"/>
    <property type="project" value="InterPro"/>
</dbReference>
<dbReference type="NCBIfam" id="NF005141">
    <property type="entry name" value="PRK06590.1"/>
    <property type="match status" value="1"/>
</dbReference>
<evidence type="ECO:0000256" key="12">
    <source>
        <dbReference type="ARBA" id="ARBA00048026"/>
    </source>
</evidence>
<feature type="transmembrane region" description="Helical" evidence="13">
    <location>
        <begin position="187"/>
        <end position="206"/>
    </location>
</feature>
<proteinExistence type="inferred from homology"/>
<evidence type="ECO:0000259" key="16">
    <source>
        <dbReference type="Pfam" id="PF01010"/>
    </source>
</evidence>
<dbReference type="GO" id="GO:0003954">
    <property type="term" value="F:NADH dehydrogenase activity"/>
    <property type="evidence" value="ECO:0007669"/>
    <property type="project" value="TreeGrafter"/>
</dbReference>
<feature type="transmembrane region" description="Helical" evidence="13">
    <location>
        <begin position="218"/>
        <end position="236"/>
    </location>
</feature>
<feature type="transmembrane region" description="Helical" evidence="13">
    <location>
        <begin position="124"/>
        <end position="142"/>
    </location>
</feature>
<dbReference type="PRINTS" id="PR01435">
    <property type="entry name" value="NPOXDRDTASE5"/>
</dbReference>
<evidence type="ECO:0000256" key="10">
    <source>
        <dbReference type="ARBA" id="ARBA00023136"/>
    </source>
</evidence>
<dbReference type="AlphaFoldDB" id="A0A3B1C3Y5"/>
<dbReference type="InterPro" id="IPR001750">
    <property type="entry name" value="ND/Mrp_TM"/>
</dbReference>
<keyword evidence="8 13" id="KW-1133">Transmembrane helix</keyword>
<dbReference type="EC" id="1.6.5.3" evidence="17"/>
<evidence type="ECO:0000256" key="11">
    <source>
        <dbReference type="ARBA" id="ARBA00047726"/>
    </source>
</evidence>
<feature type="transmembrane region" description="Helical" evidence="13">
    <location>
        <begin position="631"/>
        <end position="650"/>
    </location>
</feature>
<dbReference type="InterPro" id="IPR003945">
    <property type="entry name" value="NU5C-like"/>
</dbReference>
<evidence type="ECO:0000256" key="6">
    <source>
        <dbReference type="ARBA" id="ARBA00022957"/>
    </source>
</evidence>
<comment type="catalytic activity">
    <reaction evidence="11">
        <text>a plastoquinone + NADPH + (n+1) H(+)(in) = a plastoquinol + NADP(+) + n H(+)(out)</text>
        <dbReference type="Rhea" id="RHEA:42612"/>
        <dbReference type="Rhea" id="RHEA-COMP:9561"/>
        <dbReference type="Rhea" id="RHEA-COMP:9562"/>
        <dbReference type="ChEBI" id="CHEBI:15378"/>
        <dbReference type="ChEBI" id="CHEBI:17757"/>
        <dbReference type="ChEBI" id="CHEBI:57783"/>
        <dbReference type="ChEBI" id="CHEBI:58349"/>
        <dbReference type="ChEBI" id="CHEBI:62192"/>
    </reaction>
</comment>
<feature type="domain" description="NADH-Ubiquinone oxidoreductase (complex I) chain 5 N-terminal" evidence="15">
    <location>
        <begin position="75"/>
        <end position="125"/>
    </location>
</feature>
<comment type="similarity">
    <text evidence="2">Belongs to the complex I subunit 5 family.</text>
</comment>
<organism evidence="17">
    <name type="scientific">hydrothermal vent metagenome</name>
    <dbReference type="NCBI Taxonomy" id="652676"/>
    <lineage>
        <taxon>unclassified sequences</taxon>
        <taxon>metagenomes</taxon>
        <taxon>ecological metagenomes</taxon>
    </lineage>
</organism>
<feature type="transmembrane region" description="Helical" evidence="13">
    <location>
        <begin position="465"/>
        <end position="491"/>
    </location>
</feature>
<feature type="transmembrane region" description="Helical" evidence="13">
    <location>
        <begin position="424"/>
        <end position="444"/>
    </location>
</feature>
<evidence type="ECO:0000256" key="4">
    <source>
        <dbReference type="ARBA" id="ARBA00022719"/>
    </source>
</evidence>
<dbReference type="Pfam" id="PF00361">
    <property type="entry name" value="Proton_antipo_M"/>
    <property type="match status" value="1"/>
</dbReference>
<keyword evidence="10 13" id="KW-0472">Membrane</keyword>
<feature type="transmembrane region" description="Helical" evidence="13">
    <location>
        <begin position="287"/>
        <end position="308"/>
    </location>
</feature>
<keyword evidence="5" id="KW-0521">NADP</keyword>
<evidence type="ECO:0000256" key="2">
    <source>
        <dbReference type="ARBA" id="ARBA00008200"/>
    </source>
</evidence>
<keyword evidence="9" id="KW-0520">NAD</keyword>
<keyword evidence="17" id="KW-0560">Oxidoreductase</keyword>
<comment type="catalytic activity">
    <reaction evidence="12">
        <text>a plastoquinone + NADH + (n+1) H(+)(in) = a plastoquinol + NAD(+) + n H(+)(out)</text>
        <dbReference type="Rhea" id="RHEA:42608"/>
        <dbReference type="Rhea" id="RHEA-COMP:9561"/>
        <dbReference type="Rhea" id="RHEA-COMP:9562"/>
        <dbReference type="ChEBI" id="CHEBI:15378"/>
        <dbReference type="ChEBI" id="CHEBI:17757"/>
        <dbReference type="ChEBI" id="CHEBI:57540"/>
        <dbReference type="ChEBI" id="CHEBI:57945"/>
        <dbReference type="ChEBI" id="CHEBI:62192"/>
    </reaction>
</comment>
<keyword evidence="4" id="KW-0874">Quinone</keyword>
<dbReference type="Gene3D" id="1.20.5.2700">
    <property type="match status" value="1"/>
</dbReference>
<feature type="transmembrane region" description="Helical" evidence="13">
    <location>
        <begin position="522"/>
        <end position="543"/>
    </location>
</feature>
<protein>
    <submittedName>
        <fullName evidence="17">NADH-ubiquinone oxidoreductase chain L</fullName>
        <ecNumber evidence="17">1.6.5.3</ecNumber>
    </submittedName>
</protein>
<comment type="subcellular location">
    <subcellularLocation>
        <location evidence="1">Membrane</location>
        <topology evidence="1">Multi-pass membrane protein</topology>
    </subcellularLocation>
</comment>
<keyword evidence="3 13" id="KW-0812">Transmembrane</keyword>
<keyword evidence="7" id="KW-1278">Translocase</keyword>
<evidence type="ECO:0000259" key="15">
    <source>
        <dbReference type="Pfam" id="PF00662"/>
    </source>
</evidence>
<evidence type="ECO:0000256" key="3">
    <source>
        <dbReference type="ARBA" id="ARBA00022692"/>
    </source>
</evidence>
<dbReference type="PANTHER" id="PTHR42829:SF2">
    <property type="entry name" value="NADH-UBIQUINONE OXIDOREDUCTASE CHAIN 5"/>
    <property type="match status" value="1"/>
</dbReference>
<dbReference type="GO" id="GO:0008137">
    <property type="term" value="F:NADH dehydrogenase (ubiquinone) activity"/>
    <property type="evidence" value="ECO:0007669"/>
    <property type="project" value="InterPro"/>
</dbReference>
<reference evidence="17" key="1">
    <citation type="submission" date="2018-06" db="EMBL/GenBank/DDBJ databases">
        <authorList>
            <person name="Zhirakovskaya E."/>
        </authorList>
    </citation>
    <scope>NUCLEOTIDE SEQUENCE</scope>
</reference>
<accession>A0A3B1C3Y5</accession>
<feature type="domain" description="NADH:ubiquinone/plastoquinone oxidoreductase chloroplast chain 5 C-terminal" evidence="16">
    <location>
        <begin position="456"/>
        <end position="587"/>
    </location>
</feature>
<feature type="transmembrane region" description="Helical" evidence="13">
    <location>
        <begin position="315"/>
        <end position="341"/>
    </location>
</feature>
<dbReference type="Pfam" id="PF01010">
    <property type="entry name" value="Proton_antipo_C"/>
    <property type="match status" value="1"/>
</dbReference>
<feature type="transmembrane region" description="Helical" evidence="13">
    <location>
        <begin position="12"/>
        <end position="31"/>
    </location>
</feature>
<evidence type="ECO:0000313" key="17">
    <source>
        <dbReference type="EMBL" id="VAX19303.1"/>
    </source>
</evidence>
<dbReference type="NCBIfam" id="TIGR01974">
    <property type="entry name" value="NDH_I_L"/>
    <property type="match status" value="1"/>
</dbReference>
<keyword evidence="6" id="KW-0618">Plastoquinone</keyword>
<evidence type="ECO:0000256" key="7">
    <source>
        <dbReference type="ARBA" id="ARBA00022967"/>
    </source>
</evidence>
<dbReference type="GO" id="GO:0048038">
    <property type="term" value="F:quinone binding"/>
    <property type="evidence" value="ECO:0007669"/>
    <property type="project" value="UniProtKB-KW"/>
</dbReference>
<evidence type="ECO:0000256" key="13">
    <source>
        <dbReference type="SAM" id="Phobius"/>
    </source>
</evidence>
<feature type="domain" description="NADH:quinone oxidoreductase/Mrp antiporter transmembrane" evidence="14">
    <location>
        <begin position="142"/>
        <end position="433"/>
    </location>
</feature>
<name>A0A3B1C3Y5_9ZZZZ</name>
<feature type="transmembrane region" description="Helical" evidence="13">
    <location>
        <begin position="38"/>
        <end position="59"/>
    </location>
</feature>